<reference evidence="7" key="1">
    <citation type="submission" date="2020-05" db="EMBL/GenBank/DDBJ databases">
        <title>Chitinophaga laudate sp. nov., isolated from a tropical peat swamp.</title>
        <authorList>
            <person name="Goh C.B.S."/>
            <person name="Lee M.S."/>
            <person name="Parimannan S."/>
            <person name="Pasbakhsh P."/>
            <person name="Yule C.M."/>
            <person name="Rajandas H."/>
            <person name="Loke S."/>
            <person name="Croft L."/>
            <person name="Tan J.B.L."/>
        </authorList>
    </citation>
    <scope>NUCLEOTIDE SEQUENCE</scope>
    <source>
        <strain evidence="7">Mgbs1</strain>
    </source>
</reference>
<dbReference type="InterPro" id="IPR036390">
    <property type="entry name" value="WH_DNA-bd_sf"/>
</dbReference>
<dbReference type="SUPFAM" id="SSF46785">
    <property type="entry name" value="Winged helix' DNA-binding domain"/>
    <property type="match status" value="1"/>
</dbReference>
<evidence type="ECO:0000313" key="8">
    <source>
        <dbReference type="Proteomes" id="UP000281028"/>
    </source>
</evidence>
<dbReference type="Pfam" id="PF00891">
    <property type="entry name" value="Methyltransf_2"/>
    <property type="match status" value="1"/>
</dbReference>
<dbReference type="PIRSF" id="PIRSF005739">
    <property type="entry name" value="O-mtase"/>
    <property type="match status" value="1"/>
</dbReference>
<keyword evidence="1 7" id="KW-0489">Methyltransferase</keyword>
<dbReference type="Gene3D" id="1.10.10.10">
    <property type="entry name" value="Winged helix-like DNA-binding domain superfamily/Winged helix DNA-binding domain"/>
    <property type="match status" value="1"/>
</dbReference>
<evidence type="ECO:0000259" key="5">
    <source>
        <dbReference type="Pfam" id="PF00891"/>
    </source>
</evidence>
<name>A0A9Q5GV98_9BACT</name>
<dbReference type="Gene3D" id="3.40.50.150">
    <property type="entry name" value="Vaccinia Virus protein VP39"/>
    <property type="match status" value="1"/>
</dbReference>
<dbReference type="InterPro" id="IPR001077">
    <property type="entry name" value="COMT_C"/>
</dbReference>
<dbReference type="GO" id="GO:0032259">
    <property type="term" value="P:methylation"/>
    <property type="evidence" value="ECO:0007669"/>
    <property type="project" value="UniProtKB-KW"/>
</dbReference>
<dbReference type="Gene3D" id="1.10.287.1350">
    <property type="match status" value="1"/>
</dbReference>
<feature type="domain" description="O-methyltransferase dimerisation" evidence="6">
    <location>
        <begin position="24"/>
        <end position="95"/>
    </location>
</feature>
<dbReference type="PANTHER" id="PTHR43712">
    <property type="entry name" value="PUTATIVE (AFU_ORTHOLOGUE AFUA_4G14580)-RELATED"/>
    <property type="match status" value="1"/>
</dbReference>
<evidence type="ECO:0000256" key="1">
    <source>
        <dbReference type="ARBA" id="ARBA00022603"/>
    </source>
</evidence>
<comment type="caution">
    <text evidence="7">The sequence shown here is derived from an EMBL/GenBank/DDBJ whole genome shotgun (WGS) entry which is preliminary data.</text>
</comment>
<dbReference type="Proteomes" id="UP000281028">
    <property type="component" value="Unassembled WGS sequence"/>
</dbReference>
<feature type="active site" description="Proton acceptor" evidence="4">
    <location>
        <position position="254"/>
    </location>
</feature>
<evidence type="ECO:0000259" key="6">
    <source>
        <dbReference type="Pfam" id="PF08100"/>
    </source>
</evidence>
<dbReference type="PANTHER" id="PTHR43712:SF2">
    <property type="entry name" value="O-METHYLTRANSFERASE CICE"/>
    <property type="match status" value="1"/>
</dbReference>
<dbReference type="OrthoDB" id="9766840at2"/>
<dbReference type="PROSITE" id="PS51683">
    <property type="entry name" value="SAM_OMT_II"/>
    <property type="match status" value="1"/>
</dbReference>
<dbReference type="GO" id="GO:0008171">
    <property type="term" value="F:O-methyltransferase activity"/>
    <property type="evidence" value="ECO:0007669"/>
    <property type="project" value="InterPro"/>
</dbReference>
<evidence type="ECO:0000256" key="2">
    <source>
        <dbReference type="ARBA" id="ARBA00022679"/>
    </source>
</evidence>
<evidence type="ECO:0000256" key="4">
    <source>
        <dbReference type="PIRSR" id="PIRSR005739-1"/>
    </source>
</evidence>
<dbReference type="Pfam" id="PF08100">
    <property type="entry name" value="Dimerisation"/>
    <property type="match status" value="1"/>
</dbReference>
<dbReference type="InterPro" id="IPR029063">
    <property type="entry name" value="SAM-dependent_MTases_sf"/>
</dbReference>
<dbReference type="SUPFAM" id="SSF53335">
    <property type="entry name" value="S-adenosyl-L-methionine-dependent methyltransferases"/>
    <property type="match status" value="1"/>
</dbReference>
<feature type="domain" description="O-methyltransferase C-terminal" evidence="5">
    <location>
        <begin position="118"/>
        <end position="324"/>
    </location>
</feature>
<proteinExistence type="predicted"/>
<gene>
    <name evidence="7" type="ORF">ECE50_005050</name>
</gene>
<organism evidence="7 8">
    <name type="scientific">Chitinophaga solisilvae</name>
    <dbReference type="NCBI Taxonomy" id="1233460"/>
    <lineage>
        <taxon>Bacteria</taxon>
        <taxon>Pseudomonadati</taxon>
        <taxon>Bacteroidota</taxon>
        <taxon>Chitinophagia</taxon>
        <taxon>Chitinophagales</taxon>
        <taxon>Chitinophagaceae</taxon>
        <taxon>Chitinophaga</taxon>
    </lineage>
</organism>
<keyword evidence="8" id="KW-1185">Reference proteome</keyword>
<protein>
    <submittedName>
        <fullName evidence="7">Methyltransferase</fullName>
    </submittedName>
</protein>
<dbReference type="AlphaFoldDB" id="A0A9Q5GV98"/>
<keyword evidence="3" id="KW-0949">S-adenosyl-L-methionine</keyword>
<evidence type="ECO:0000313" key="7">
    <source>
        <dbReference type="EMBL" id="NSL86183.1"/>
    </source>
</evidence>
<keyword evidence="2" id="KW-0808">Transferase</keyword>
<dbReference type="InterPro" id="IPR012967">
    <property type="entry name" value="COMT_dimerisation"/>
</dbReference>
<sequence length="346" mass="37755">MENPVALTPTISSSDASLMFNLSISHWYSCCIYVAAQLGIADELEHGGKTAAELAEKVNCDAGALYRVLRALAGIHVFKEDETGVFELTPLAATLRTHAPDSMRAWILTVIGHRLPLWTQLLHSVKTGRTAFSEVYGEPVWEYYKHHKTDGHNFIKAMENLTAPVIQKIVTVYDFSPFHTIVDVGGGNGTLILNILEAYPHCTGVVFDEPYVVKVTAEKVEKSGLAARCTLAGGSFFESVPAGADAYILKNILHDWNDEDTVRILKVCAAAMTANSKLLVFEAIVPEGNTAHYAKINDINMLLAQGGRERTEKDYAGLAARAGLAFVNTTYIGLEACSIIELRRAV</sequence>
<dbReference type="GO" id="GO:0046983">
    <property type="term" value="F:protein dimerization activity"/>
    <property type="evidence" value="ECO:0007669"/>
    <property type="project" value="InterPro"/>
</dbReference>
<dbReference type="InterPro" id="IPR016461">
    <property type="entry name" value="COMT-like"/>
</dbReference>
<accession>A0A9Q5GV98</accession>
<evidence type="ECO:0000256" key="3">
    <source>
        <dbReference type="ARBA" id="ARBA00022691"/>
    </source>
</evidence>
<dbReference type="InterPro" id="IPR036388">
    <property type="entry name" value="WH-like_DNA-bd_sf"/>
</dbReference>
<dbReference type="EMBL" id="RIAR02000001">
    <property type="protein sequence ID" value="NSL86183.1"/>
    <property type="molecule type" value="Genomic_DNA"/>
</dbReference>